<dbReference type="InterPro" id="IPR006664">
    <property type="entry name" value="OMP_bac"/>
</dbReference>
<dbReference type="Gene3D" id="3.30.1330.60">
    <property type="entry name" value="OmpA-like domain"/>
    <property type="match status" value="1"/>
</dbReference>
<evidence type="ECO:0000256" key="2">
    <source>
        <dbReference type="ARBA" id="ARBA00023136"/>
    </source>
</evidence>
<dbReference type="CDD" id="cd07185">
    <property type="entry name" value="OmpA_C-like"/>
    <property type="match status" value="1"/>
</dbReference>
<evidence type="ECO:0000256" key="3">
    <source>
        <dbReference type="ARBA" id="ARBA00023237"/>
    </source>
</evidence>
<name>A0A3B0Y844_9ZZZZ</name>
<dbReference type="GO" id="GO:0009279">
    <property type="term" value="C:cell outer membrane"/>
    <property type="evidence" value="ECO:0007669"/>
    <property type="project" value="UniProtKB-SubCell"/>
</dbReference>
<dbReference type="InterPro" id="IPR006665">
    <property type="entry name" value="OmpA-like"/>
</dbReference>
<keyword evidence="3" id="KW-0998">Cell outer membrane</keyword>
<comment type="subcellular location">
    <subcellularLocation>
        <location evidence="1">Cell outer membrane</location>
    </subcellularLocation>
</comment>
<evidence type="ECO:0000256" key="1">
    <source>
        <dbReference type="ARBA" id="ARBA00004442"/>
    </source>
</evidence>
<dbReference type="InterPro" id="IPR036737">
    <property type="entry name" value="OmpA-like_sf"/>
</dbReference>
<dbReference type="EMBL" id="UOFN01000051">
    <property type="protein sequence ID" value="VAW75771.1"/>
    <property type="molecule type" value="Genomic_DNA"/>
</dbReference>
<keyword evidence="2" id="KW-0472">Membrane</keyword>
<feature type="domain" description="OmpA-like" evidence="4">
    <location>
        <begin position="79"/>
        <end position="204"/>
    </location>
</feature>
<dbReference type="SUPFAM" id="SSF103088">
    <property type="entry name" value="OmpA-like"/>
    <property type="match status" value="1"/>
</dbReference>
<dbReference type="PANTHER" id="PTHR30329">
    <property type="entry name" value="STATOR ELEMENT OF FLAGELLAR MOTOR COMPLEX"/>
    <property type="match status" value="1"/>
</dbReference>
<proteinExistence type="predicted"/>
<gene>
    <name evidence="5" type="ORF">MNBD_GAMMA15-2479</name>
</gene>
<reference evidence="5" key="1">
    <citation type="submission" date="2018-06" db="EMBL/GenBank/DDBJ databases">
        <authorList>
            <person name="Zhirakovskaya E."/>
        </authorList>
    </citation>
    <scope>NUCLEOTIDE SEQUENCE</scope>
</reference>
<accession>A0A3B0Y844</accession>
<dbReference type="Pfam" id="PF00691">
    <property type="entry name" value="OmpA"/>
    <property type="match status" value="1"/>
</dbReference>
<evidence type="ECO:0000313" key="5">
    <source>
        <dbReference type="EMBL" id="VAW75771.1"/>
    </source>
</evidence>
<dbReference type="InterPro" id="IPR050330">
    <property type="entry name" value="Bact_OuterMem_StrucFunc"/>
</dbReference>
<dbReference type="PRINTS" id="PR01021">
    <property type="entry name" value="OMPADOMAIN"/>
</dbReference>
<dbReference type="AlphaFoldDB" id="A0A3B0Y844"/>
<sequence>MKQVTRIFMVVGFGLTSSLVFAGEGYVSSISNSVVRTGFGECLHTARWSEQVAVVQCEPEIVAARDAVKLAAIEVVMVKELKPIRLETDALFAFDSAALTEGGKTRLNAVLGSLTAADLKDEKIRITGHTDVIGDDGYNLKLSQQRALVVRDHLVSQGVVPGFIETSGVGESQPLVNCDGKHGAALVSCLAPNRRTEVELSAMELVEVERKPSD</sequence>
<organism evidence="5">
    <name type="scientific">hydrothermal vent metagenome</name>
    <dbReference type="NCBI Taxonomy" id="652676"/>
    <lineage>
        <taxon>unclassified sequences</taxon>
        <taxon>metagenomes</taxon>
        <taxon>ecological metagenomes</taxon>
    </lineage>
</organism>
<evidence type="ECO:0000259" key="4">
    <source>
        <dbReference type="PROSITE" id="PS51123"/>
    </source>
</evidence>
<dbReference type="PROSITE" id="PS51123">
    <property type="entry name" value="OMPA_2"/>
    <property type="match status" value="1"/>
</dbReference>
<dbReference type="PANTHER" id="PTHR30329:SF21">
    <property type="entry name" value="LIPOPROTEIN YIAD-RELATED"/>
    <property type="match status" value="1"/>
</dbReference>
<protein>
    <recommendedName>
        <fullName evidence="4">OmpA-like domain-containing protein</fullName>
    </recommendedName>
</protein>